<dbReference type="EMBL" id="JASBWR010000041">
    <property type="protein sequence ID" value="KAJ9104223.1"/>
    <property type="molecule type" value="Genomic_DNA"/>
</dbReference>
<accession>A0ACC2VYR9</accession>
<name>A0ACC2VYR9_9TREE</name>
<keyword evidence="2" id="KW-1185">Reference proteome</keyword>
<protein>
    <submittedName>
        <fullName evidence="1">Uncharacterized protein</fullName>
    </submittedName>
</protein>
<evidence type="ECO:0000313" key="2">
    <source>
        <dbReference type="Proteomes" id="UP001241377"/>
    </source>
</evidence>
<dbReference type="Proteomes" id="UP001241377">
    <property type="component" value="Unassembled WGS sequence"/>
</dbReference>
<comment type="caution">
    <text evidence="1">The sequence shown here is derived from an EMBL/GenBank/DDBJ whole genome shotgun (WGS) entry which is preliminary data.</text>
</comment>
<organism evidence="1 2">
    <name type="scientific">Naganishia cerealis</name>
    <dbReference type="NCBI Taxonomy" id="610337"/>
    <lineage>
        <taxon>Eukaryota</taxon>
        <taxon>Fungi</taxon>
        <taxon>Dikarya</taxon>
        <taxon>Basidiomycota</taxon>
        <taxon>Agaricomycotina</taxon>
        <taxon>Tremellomycetes</taxon>
        <taxon>Filobasidiales</taxon>
        <taxon>Filobasidiaceae</taxon>
        <taxon>Naganishia</taxon>
    </lineage>
</organism>
<reference evidence="1" key="1">
    <citation type="submission" date="2023-04" db="EMBL/GenBank/DDBJ databases">
        <title>Draft Genome sequencing of Naganishia species isolated from polar environments using Oxford Nanopore Technology.</title>
        <authorList>
            <person name="Leo P."/>
            <person name="Venkateswaran K."/>
        </authorList>
    </citation>
    <scope>NUCLEOTIDE SEQUENCE</scope>
    <source>
        <strain evidence="1">MNA-CCFEE 5261</strain>
    </source>
</reference>
<sequence length="398" mass="40005">MRLIPFLATTSALAFLTRAASGPPPLPLITTTAPAQVGKIVSHNAVQPTPTAALQKRCKDNESCADVTVGPEVPIAVTTTMMWVFSATGCGQASTNSPLYRTTKLVPCTTTTTVIDSQTSTLTLWSTEVQTSTEHISGVNTVTVWLVTPAPEIKSSTYVSIDTFTFVKTGTATSYWTESKAAQTSSSTFTDSATTWMGGGKQDCHECNNAQPPARTANPPQYTPPVAPPSVTPPVASPQLAWTQTTATGTDGYSTPTIAPVAGGGPAQVAAPPSGSAPGWLGNGSNNEAGVSAPTSVAGGGVASGVPIVTGPGPVMSTAQSVSSGSTQANNPPLSNSTDTKGVPIQQGTNGTGGSPTGDNAVNSPFGNDASAILGAMSASKILSISGLISLLVSGVVV</sequence>
<proteinExistence type="predicted"/>
<gene>
    <name evidence="1" type="ORF">QFC19_004040</name>
</gene>
<evidence type="ECO:0000313" key="1">
    <source>
        <dbReference type="EMBL" id="KAJ9104223.1"/>
    </source>
</evidence>